<dbReference type="SUPFAM" id="SSF52172">
    <property type="entry name" value="CheY-like"/>
    <property type="match status" value="1"/>
</dbReference>
<dbReference type="InterPro" id="IPR011006">
    <property type="entry name" value="CheY-like_superfamily"/>
</dbReference>
<dbReference type="InterPro" id="IPR001789">
    <property type="entry name" value="Sig_transdc_resp-reg_receiver"/>
</dbReference>
<dbReference type="GO" id="GO:0000160">
    <property type="term" value="P:phosphorelay signal transduction system"/>
    <property type="evidence" value="ECO:0007669"/>
    <property type="project" value="InterPro"/>
</dbReference>
<dbReference type="STRING" id="485914.Hmuk_1750"/>
<feature type="region of interest" description="Disordered" evidence="3">
    <location>
        <begin position="1"/>
        <end position="20"/>
    </location>
</feature>
<feature type="domain" description="Response regulatory" evidence="4">
    <location>
        <begin position="31"/>
        <end position="140"/>
    </location>
</feature>
<dbReference type="Proteomes" id="UP000001746">
    <property type="component" value="Chromosome"/>
</dbReference>
<accession>C7P442</accession>
<reference evidence="5 6" key="1">
    <citation type="journal article" date="2009" name="Stand. Genomic Sci.">
        <title>Complete genome sequence of Halomicrobium mukohataei type strain (arg-2).</title>
        <authorList>
            <person name="Tindall B.J."/>
            <person name="Schneider S."/>
            <person name="Lapidus A."/>
            <person name="Copeland A."/>
            <person name="Glavina Del Rio T."/>
            <person name="Nolan M."/>
            <person name="Lucas S."/>
            <person name="Chen F."/>
            <person name="Tice H."/>
            <person name="Cheng J.F."/>
            <person name="Saunders E."/>
            <person name="Bruce D."/>
            <person name="Goodwin L."/>
            <person name="Pitluck S."/>
            <person name="Mikhailova N."/>
            <person name="Pati A."/>
            <person name="Ivanova N."/>
            <person name="Mavrommatis K."/>
            <person name="Chen A."/>
            <person name="Palaniappan K."/>
            <person name="Chain P."/>
            <person name="Land M."/>
            <person name="Hauser L."/>
            <person name="Chang Y.J."/>
            <person name="Jeffries C.D."/>
            <person name="Brettin T."/>
            <person name="Han C."/>
            <person name="Rohde M."/>
            <person name="Goker M."/>
            <person name="Bristow J."/>
            <person name="Eisen J.A."/>
            <person name="Markowitz V."/>
            <person name="Hugenholtz P."/>
            <person name="Klenk H.P."/>
            <person name="Kyrpides N.C."/>
            <person name="Detter J.C."/>
        </authorList>
    </citation>
    <scope>NUCLEOTIDE SEQUENCE [LARGE SCALE GENOMIC DNA]</scope>
    <source>
        <strain evidence="6">ATCC 700874 / DSM 12286 / JCM 9738 / NCIMB 13541</strain>
    </source>
</reference>
<evidence type="ECO:0000256" key="1">
    <source>
        <dbReference type="ARBA" id="ARBA00022553"/>
    </source>
</evidence>
<dbReference type="HOGENOM" id="CLU_114810_0_0_2"/>
<evidence type="ECO:0000256" key="2">
    <source>
        <dbReference type="PROSITE-ProRule" id="PRU00169"/>
    </source>
</evidence>
<sequence>MAKLGDSMWRGDDERTEASGVQLKTDAETPEILVVDDERDVADLYAMWLGEEYETSVAYDGDQALEYADESVDIVLLDRQMPGLSGDEVLQRVQERGLDCRVVMVTAVDPDVDIVDMPFDDYLTKPVTGADLRETVEAMMRRDTYDDHLQAYFAALSKQATLESEMNPRARAKSEAYAEITARVERLADEVDDLSENVDDFGSLFSELTGRD</sequence>
<dbReference type="eggNOG" id="arCOG02599">
    <property type="taxonomic scope" value="Archaea"/>
</dbReference>
<evidence type="ECO:0000313" key="5">
    <source>
        <dbReference type="EMBL" id="ACV47864.1"/>
    </source>
</evidence>
<feature type="modified residue" description="4-aspartylphosphate" evidence="2">
    <location>
        <position position="78"/>
    </location>
</feature>
<keyword evidence="1 2" id="KW-0597">Phosphoprotein</keyword>
<protein>
    <submittedName>
        <fullName evidence="5">Response regulator receiver protein</fullName>
    </submittedName>
</protein>
<organism evidence="5 6">
    <name type="scientific">Halomicrobium mukohataei (strain ATCC 700874 / DSM 12286 / JCM 9738 / NCIMB 13541)</name>
    <name type="common">Haloarcula mukohataei</name>
    <dbReference type="NCBI Taxonomy" id="485914"/>
    <lineage>
        <taxon>Archaea</taxon>
        <taxon>Methanobacteriati</taxon>
        <taxon>Methanobacteriota</taxon>
        <taxon>Stenosarchaea group</taxon>
        <taxon>Halobacteria</taxon>
        <taxon>Halobacteriales</taxon>
        <taxon>Haloarculaceae</taxon>
        <taxon>Halomicrobium</taxon>
    </lineage>
</organism>
<dbReference type="CDD" id="cd17574">
    <property type="entry name" value="REC_OmpR"/>
    <property type="match status" value="1"/>
</dbReference>
<keyword evidence="6" id="KW-1185">Reference proteome</keyword>
<gene>
    <name evidence="5" type="ordered locus">Hmuk_1750</name>
</gene>
<name>C7P442_HALMD</name>
<dbReference type="PANTHER" id="PTHR44591">
    <property type="entry name" value="STRESS RESPONSE REGULATOR PROTEIN 1"/>
    <property type="match status" value="1"/>
</dbReference>
<dbReference type="SMART" id="SM00448">
    <property type="entry name" value="REC"/>
    <property type="match status" value="1"/>
</dbReference>
<dbReference type="AlphaFoldDB" id="C7P442"/>
<dbReference type="InterPro" id="IPR013971">
    <property type="entry name" value="HalX_domain"/>
</dbReference>
<proteinExistence type="predicted"/>
<dbReference type="InterPro" id="IPR050595">
    <property type="entry name" value="Bact_response_regulator"/>
</dbReference>
<dbReference type="EMBL" id="CP001688">
    <property type="protein sequence ID" value="ACV47864.1"/>
    <property type="molecule type" value="Genomic_DNA"/>
</dbReference>
<dbReference type="Pfam" id="PF08663">
    <property type="entry name" value="HalX"/>
    <property type="match status" value="1"/>
</dbReference>
<evidence type="ECO:0000259" key="4">
    <source>
        <dbReference type="PROSITE" id="PS50110"/>
    </source>
</evidence>
<dbReference type="KEGG" id="hmu:Hmuk_1750"/>
<dbReference type="Gene3D" id="3.40.50.2300">
    <property type="match status" value="1"/>
</dbReference>
<evidence type="ECO:0000313" key="6">
    <source>
        <dbReference type="Proteomes" id="UP000001746"/>
    </source>
</evidence>
<evidence type="ECO:0000256" key="3">
    <source>
        <dbReference type="SAM" id="MobiDB-lite"/>
    </source>
</evidence>
<dbReference type="Pfam" id="PF00072">
    <property type="entry name" value="Response_reg"/>
    <property type="match status" value="1"/>
</dbReference>
<dbReference type="PANTHER" id="PTHR44591:SF3">
    <property type="entry name" value="RESPONSE REGULATORY DOMAIN-CONTAINING PROTEIN"/>
    <property type="match status" value="1"/>
</dbReference>
<dbReference type="PROSITE" id="PS50110">
    <property type="entry name" value="RESPONSE_REGULATORY"/>
    <property type="match status" value="1"/>
</dbReference>